<comment type="caution">
    <text evidence="5">The sequence shown here is derived from an EMBL/GenBank/DDBJ whole genome shotgun (WGS) entry which is preliminary data.</text>
</comment>
<sequence length="138" mass="15931">MTVRDKSPEWPIEAAFDCISGKWKSLIIRCIAYDRVRYSDIKASLVTISPHILSRQLKSLESDGLIIRTQYEEMPLRVEYHLTPAGLELLPILEYLCCWTSLHFPERITSPAGKTRRRFFCQDSSENFSSCSPAENIF</sequence>
<gene>
    <name evidence="5" type="ORF">McpAg1_00930</name>
</gene>
<evidence type="ECO:0000313" key="6">
    <source>
        <dbReference type="Proteomes" id="UP001273136"/>
    </source>
</evidence>
<dbReference type="InterPro" id="IPR036388">
    <property type="entry name" value="WH-like_DNA-bd_sf"/>
</dbReference>
<dbReference type="SUPFAM" id="SSF46785">
    <property type="entry name" value="Winged helix' DNA-binding domain"/>
    <property type="match status" value="1"/>
</dbReference>
<keyword evidence="1" id="KW-0805">Transcription regulation</keyword>
<dbReference type="EMBL" id="JAWDKA010000001">
    <property type="protein sequence ID" value="MDV0440916.1"/>
    <property type="molecule type" value="Genomic_DNA"/>
</dbReference>
<proteinExistence type="predicted"/>
<evidence type="ECO:0000313" key="5">
    <source>
        <dbReference type="EMBL" id="MDV0440916.1"/>
    </source>
</evidence>
<evidence type="ECO:0000256" key="2">
    <source>
        <dbReference type="ARBA" id="ARBA00023125"/>
    </source>
</evidence>
<name>A0AAE4S986_9EURY</name>
<dbReference type="InterPro" id="IPR002577">
    <property type="entry name" value="HTH_HxlR"/>
</dbReference>
<dbReference type="PANTHER" id="PTHR33204">
    <property type="entry name" value="TRANSCRIPTIONAL REGULATOR, MARR FAMILY"/>
    <property type="match status" value="1"/>
</dbReference>
<evidence type="ECO:0000256" key="1">
    <source>
        <dbReference type="ARBA" id="ARBA00023015"/>
    </source>
</evidence>
<dbReference type="PROSITE" id="PS51118">
    <property type="entry name" value="HTH_HXLR"/>
    <property type="match status" value="1"/>
</dbReference>
<accession>A0AAE4S986</accession>
<dbReference type="Gene3D" id="1.10.10.10">
    <property type="entry name" value="Winged helix-like DNA-binding domain superfamily/Winged helix DNA-binding domain"/>
    <property type="match status" value="1"/>
</dbReference>
<evidence type="ECO:0000256" key="3">
    <source>
        <dbReference type="ARBA" id="ARBA00023163"/>
    </source>
</evidence>
<dbReference type="Pfam" id="PF01638">
    <property type="entry name" value="HxlR"/>
    <property type="match status" value="1"/>
</dbReference>
<dbReference type="InterPro" id="IPR036390">
    <property type="entry name" value="WH_DNA-bd_sf"/>
</dbReference>
<dbReference type="GO" id="GO:0003677">
    <property type="term" value="F:DNA binding"/>
    <property type="evidence" value="ECO:0007669"/>
    <property type="project" value="UniProtKB-KW"/>
</dbReference>
<protein>
    <recommendedName>
        <fullName evidence="4">HTH hxlR-type domain-containing protein</fullName>
    </recommendedName>
</protein>
<keyword evidence="3" id="KW-0804">Transcription</keyword>
<dbReference type="AlphaFoldDB" id="A0AAE4S986"/>
<feature type="domain" description="HTH hxlR-type" evidence="4">
    <location>
        <begin position="7"/>
        <end position="108"/>
    </location>
</feature>
<evidence type="ECO:0000259" key="4">
    <source>
        <dbReference type="PROSITE" id="PS51118"/>
    </source>
</evidence>
<dbReference type="RefSeq" id="WP_338093311.1">
    <property type="nucleotide sequence ID" value="NZ_JAWDKA010000001.1"/>
</dbReference>
<reference evidence="5" key="1">
    <citation type="submission" date="2023-06" db="EMBL/GenBank/DDBJ databases">
        <title>Genome sequence of Methancorpusculaceae sp. Ag1.</title>
        <authorList>
            <person name="Protasov E."/>
            <person name="Platt K."/>
            <person name="Poehlein A."/>
            <person name="Daniel R."/>
            <person name="Brune A."/>
        </authorList>
    </citation>
    <scope>NUCLEOTIDE SEQUENCE</scope>
    <source>
        <strain evidence="5">Ag1</strain>
    </source>
</reference>
<organism evidence="5 6">
    <name type="scientific">Methanorbis furvi</name>
    <dbReference type="NCBI Taxonomy" id="3028299"/>
    <lineage>
        <taxon>Archaea</taxon>
        <taxon>Methanobacteriati</taxon>
        <taxon>Methanobacteriota</taxon>
        <taxon>Stenosarchaea group</taxon>
        <taxon>Methanomicrobia</taxon>
        <taxon>Methanomicrobiales</taxon>
        <taxon>Methanocorpusculaceae</taxon>
        <taxon>Methanorbis</taxon>
    </lineage>
</organism>
<keyword evidence="2" id="KW-0238">DNA-binding</keyword>
<keyword evidence="6" id="KW-1185">Reference proteome</keyword>
<dbReference type="PANTHER" id="PTHR33204:SF29">
    <property type="entry name" value="TRANSCRIPTIONAL REGULATOR"/>
    <property type="match status" value="1"/>
</dbReference>
<dbReference type="Proteomes" id="UP001273136">
    <property type="component" value="Unassembled WGS sequence"/>
</dbReference>